<organism evidence="8">
    <name type="scientific">freshwater metagenome</name>
    <dbReference type="NCBI Taxonomy" id="449393"/>
    <lineage>
        <taxon>unclassified sequences</taxon>
        <taxon>metagenomes</taxon>
        <taxon>ecological metagenomes</taxon>
    </lineage>
</organism>
<evidence type="ECO:0000313" key="8">
    <source>
        <dbReference type="EMBL" id="CAB4566959.1"/>
    </source>
</evidence>
<keyword evidence="5 7" id="KW-1133">Transmembrane helix</keyword>
<proteinExistence type="inferred from homology"/>
<keyword evidence="6 7" id="KW-0472">Membrane</keyword>
<dbReference type="GO" id="GO:0004190">
    <property type="term" value="F:aspartic-type endopeptidase activity"/>
    <property type="evidence" value="ECO:0007669"/>
    <property type="project" value="InterPro"/>
</dbReference>
<evidence type="ECO:0000256" key="7">
    <source>
        <dbReference type="SAM" id="Phobius"/>
    </source>
</evidence>
<name>A0A6J6DVK8_9ZZZZ</name>
<evidence type="ECO:0000256" key="6">
    <source>
        <dbReference type="ARBA" id="ARBA00023136"/>
    </source>
</evidence>
<evidence type="ECO:0000256" key="2">
    <source>
        <dbReference type="ARBA" id="ARBA00022670"/>
    </source>
</evidence>
<dbReference type="GO" id="GO:0006508">
    <property type="term" value="P:proteolysis"/>
    <property type="evidence" value="ECO:0007669"/>
    <property type="project" value="UniProtKB-KW"/>
</dbReference>
<feature type="transmembrane region" description="Helical" evidence="7">
    <location>
        <begin position="134"/>
        <end position="159"/>
    </location>
</feature>
<sequence>MNDVAGASPASRVGVRGASLSIAAVCVAFDQITKHWALNSLADGHVVHVVWTLQFNLAFNGGMAFGRGQGWGPVIGVVATVVVVGLLVSMRQGSGRLSTVAVGLIVGGAVGNIVDRLLREDGWFRGRVVDYIDFQWFPIFNVADICINVGGALLILGYLRAGRVSS</sequence>
<protein>
    <submittedName>
        <fullName evidence="8">Unannotated protein</fullName>
    </submittedName>
</protein>
<keyword evidence="2" id="KW-0645">Protease</keyword>
<dbReference type="HAMAP" id="MF_00161">
    <property type="entry name" value="LspA"/>
    <property type="match status" value="1"/>
</dbReference>
<dbReference type="InterPro" id="IPR001872">
    <property type="entry name" value="Peptidase_A8"/>
</dbReference>
<dbReference type="AlphaFoldDB" id="A0A6J6DVK8"/>
<keyword evidence="3 7" id="KW-0812">Transmembrane</keyword>
<keyword evidence="1" id="KW-1003">Cell membrane</keyword>
<keyword evidence="4" id="KW-0378">Hydrolase</keyword>
<accession>A0A6J6DVK8</accession>
<dbReference type="PROSITE" id="PS00855">
    <property type="entry name" value="SPASE_II"/>
    <property type="match status" value="1"/>
</dbReference>
<feature type="transmembrane region" description="Helical" evidence="7">
    <location>
        <begin position="70"/>
        <end position="90"/>
    </location>
</feature>
<gene>
    <name evidence="8" type="ORF">UFOPK1722_00138</name>
</gene>
<dbReference type="NCBIfam" id="TIGR00077">
    <property type="entry name" value="lspA"/>
    <property type="match status" value="1"/>
</dbReference>
<dbReference type="PANTHER" id="PTHR33695:SF1">
    <property type="entry name" value="LIPOPROTEIN SIGNAL PEPTIDASE"/>
    <property type="match status" value="1"/>
</dbReference>
<evidence type="ECO:0000256" key="1">
    <source>
        <dbReference type="ARBA" id="ARBA00022475"/>
    </source>
</evidence>
<dbReference type="Pfam" id="PF01252">
    <property type="entry name" value="Peptidase_A8"/>
    <property type="match status" value="1"/>
</dbReference>
<evidence type="ECO:0000256" key="5">
    <source>
        <dbReference type="ARBA" id="ARBA00022989"/>
    </source>
</evidence>
<dbReference type="PRINTS" id="PR00781">
    <property type="entry name" value="LIPOSIGPTASE"/>
</dbReference>
<dbReference type="EMBL" id="CAEZTS010000007">
    <property type="protein sequence ID" value="CAB4566959.1"/>
    <property type="molecule type" value="Genomic_DNA"/>
</dbReference>
<dbReference type="PANTHER" id="PTHR33695">
    <property type="entry name" value="LIPOPROTEIN SIGNAL PEPTIDASE"/>
    <property type="match status" value="1"/>
</dbReference>
<reference evidence="8" key="1">
    <citation type="submission" date="2020-05" db="EMBL/GenBank/DDBJ databases">
        <authorList>
            <person name="Chiriac C."/>
            <person name="Salcher M."/>
            <person name="Ghai R."/>
            <person name="Kavagutti S V."/>
        </authorList>
    </citation>
    <scope>NUCLEOTIDE SEQUENCE</scope>
</reference>
<evidence type="ECO:0000256" key="4">
    <source>
        <dbReference type="ARBA" id="ARBA00022801"/>
    </source>
</evidence>
<dbReference type="GO" id="GO:0016020">
    <property type="term" value="C:membrane"/>
    <property type="evidence" value="ECO:0007669"/>
    <property type="project" value="InterPro"/>
</dbReference>
<evidence type="ECO:0000256" key="3">
    <source>
        <dbReference type="ARBA" id="ARBA00022692"/>
    </source>
</evidence>
<feature type="transmembrane region" description="Helical" evidence="7">
    <location>
        <begin position="97"/>
        <end position="114"/>
    </location>
</feature>